<protein>
    <recommendedName>
        <fullName evidence="2">DUF4412 domain-containing protein</fullName>
    </recommendedName>
</protein>
<accession>A0A2S4ZXP2</accession>
<evidence type="ECO:0000313" key="4">
    <source>
        <dbReference type="Proteomes" id="UP000236893"/>
    </source>
</evidence>
<dbReference type="Pfam" id="PF14371">
    <property type="entry name" value="DUF4412"/>
    <property type="match status" value="1"/>
</dbReference>
<dbReference type="OrthoDB" id="1524221at2"/>
<feature type="chain" id="PRO_5015509851" description="DUF4412 domain-containing protein" evidence="1">
    <location>
        <begin position="21"/>
        <end position="226"/>
    </location>
</feature>
<feature type="domain" description="DUF4412" evidence="2">
    <location>
        <begin position="23"/>
        <end position="208"/>
    </location>
</feature>
<sequence length="226" mass="25148">MKRMFLLAMVVLLVNGMAKAQDFVGSFKMLISGDEVMQPVEMLCYYKDQAWAMTMAPEQMKGGKVRIIFDAKTKETYTLMDMNGNKMGFKGKAKDLEEMMKDKAEPKITETKETKAIDGHPCKKVIVETEDSLIDMWVAQDMAFNLQSMFANMGGPKGGGPTRNFSKYAKYFKGPSLETLVTDKKKGTKTTMLIKDIKKGDVPADIFSTEGYQLMDSGMMGGAGKN</sequence>
<feature type="signal peptide" evidence="1">
    <location>
        <begin position="1"/>
        <end position="20"/>
    </location>
</feature>
<comment type="caution">
    <text evidence="3">The sequence shown here is derived from an EMBL/GenBank/DDBJ whole genome shotgun (WGS) entry which is preliminary data.</text>
</comment>
<proteinExistence type="predicted"/>
<organism evidence="3 4">
    <name type="scientific">Solitalea longa</name>
    <dbReference type="NCBI Taxonomy" id="2079460"/>
    <lineage>
        <taxon>Bacteria</taxon>
        <taxon>Pseudomonadati</taxon>
        <taxon>Bacteroidota</taxon>
        <taxon>Sphingobacteriia</taxon>
        <taxon>Sphingobacteriales</taxon>
        <taxon>Sphingobacteriaceae</taxon>
        <taxon>Solitalea</taxon>
    </lineage>
</organism>
<reference evidence="3 4" key="1">
    <citation type="submission" date="2018-01" db="EMBL/GenBank/DDBJ databases">
        <authorList>
            <person name="Gaut B.S."/>
            <person name="Morton B.R."/>
            <person name="Clegg M.T."/>
            <person name="Duvall M.R."/>
        </authorList>
    </citation>
    <scope>NUCLEOTIDE SEQUENCE [LARGE SCALE GENOMIC DNA]</scope>
    <source>
        <strain evidence="3 4">HR-AV</strain>
    </source>
</reference>
<dbReference type="InterPro" id="IPR025524">
    <property type="entry name" value="DUF4412"/>
</dbReference>
<keyword evidence="1" id="KW-0732">Signal</keyword>
<dbReference type="RefSeq" id="WP_103790641.1">
    <property type="nucleotide sequence ID" value="NZ_PQVF01000018.1"/>
</dbReference>
<evidence type="ECO:0000313" key="3">
    <source>
        <dbReference type="EMBL" id="POY34819.1"/>
    </source>
</evidence>
<name>A0A2S4ZXP2_9SPHI</name>
<keyword evidence="4" id="KW-1185">Reference proteome</keyword>
<evidence type="ECO:0000259" key="2">
    <source>
        <dbReference type="Pfam" id="PF14371"/>
    </source>
</evidence>
<evidence type="ECO:0000256" key="1">
    <source>
        <dbReference type="SAM" id="SignalP"/>
    </source>
</evidence>
<dbReference type="Proteomes" id="UP000236893">
    <property type="component" value="Unassembled WGS sequence"/>
</dbReference>
<dbReference type="EMBL" id="PQVF01000018">
    <property type="protein sequence ID" value="POY34819.1"/>
    <property type="molecule type" value="Genomic_DNA"/>
</dbReference>
<gene>
    <name evidence="3" type="ORF">C3K47_18445</name>
</gene>
<dbReference type="AlphaFoldDB" id="A0A2S4ZXP2"/>